<dbReference type="AlphaFoldDB" id="A0AAE3GG63"/>
<evidence type="ECO:0000313" key="1">
    <source>
        <dbReference type="EMBL" id="MCP2166797.1"/>
    </source>
</evidence>
<reference evidence="1" key="1">
    <citation type="submission" date="2022-06" db="EMBL/GenBank/DDBJ databases">
        <title>Genomic Encyclopedia of Archaeal and Bacterial Type Strains, Phase II (KMG-II): from individual species to whole genera.</title>
        <authorList>
            <person name="Goeker M."/>
        </authorList>
    </citation>
    <scope>NUCLEOTIDE SEQUENCE</scope>
    <source>
        <strain evidence="1">DSM 43935</strain>
    </source>
</reference>
<evidence type="ECO:0000313" key="2">
    <source>
        <dbReference type="Proteomes" id="UP001206128"/>
    </source>
</evidence>
<proteinExistence type="predicted"/>
<comment type="caution">
    <text evidence="1">The sequence shown here is derived from an EMBL/GenBank/DDBJ whole genome shotgun (WGS) entry which is preliminary data.</text>
</comment>
<accession>A0AAE3GG63</accession>
<gene>
    <name evidence="1" type="ORF">LX83_003669</name>
</gene>
<name>A0AAE3GG63_9PSEU</name>
<dbReference type="Proteomes" id="UP001206128">
    <property type="component" value="Unassembled WGS sequence"/>
</dbReference>
<protein>
    <submittedName>
        <fullName evidence="1">Uncharacterized protein</fullName>
    </submittedName>
</protein>
<organism evidence="1 2">
    <name type="scientific">Goodfellowiella coeruleoviolacea</name>
    <dbReference type="NCBI Taxonomy" id="334858"/>
    <lineage>
        <taxon>Bacteria</taxon>
        <taxon>Bacillati</taxon>
        <taxon>Actinomycetota</taxon>
        <taxon>Actinomycetes</taxon>
        <taxon>Pseudonocardiales</taxon>
        <taxon>Pseudonocardiaceae</taxon>
        <taxon>Goodfellowiella</taxon>
    </lineage>
</organism>
<dbReference type="EMBL" id="JAMTCK010000008">
    <property type="protein sequence ID" value="MCP2166797.1"/>
    <property type="molecule type" value="Genomic_DNA"/>
</dbReference>
<keyword evidence="2" id="KW-1185">Reference proteome</keyword>
<sequence>MRYICYEWQGRPKDAHDAARRDRAAPVPPLLIQEWQHKPGQLRAGAHEDVGSALAWLRVRVAHHLPTLLPGHREAHPGWDAQARYAHHVLTCSGAYLWGRYSRDLSLIELAVITDPYRGPVYRLL</sequence>